<organism evidence="3 4">
    <name type="scientific">Cellulomonas chitinilytica</name>
    <dbReference type="NCBI Taxonomy" id="398759"/>
    <lineage>
        <taxon>Bacteria</taxon>
        <taxon>Bacillati</taxon>
        <taxon>Actinomycetota</taxon>
        <taxon>Actinomycetes</taxon>
        <taxon>Micrococcales</taxon>
        <taxon>Cellulomonadaceae</taxon>
        <taxon>Cellulomonas</taxon>
    </lineage>
</organism>
<reference evidence="3" key="1">
    <citation type="submission" date="2021-01" db="EMBL/GenBank/DDBJ databases">
        <title>Whole genome shotgun sequence of Cellulomonas chitinilytica NBRC 110799.</title>
        <authorList>
            <person name="Komaki H."/>
            <person name="Tamura T."/>
        </authorList>
    </citation>
    <scope>NUCLEOTIDE SEQUENCE</scope>
    <source>
        <strain evidence="3">NBRC 110799</strain>
    </source>
</reference>
<keyword evidence="2" id="KW-1133">Transmembrane helix</keyword>
<keyword evidence="2" id="KW-0812">Transmembrane</keyword>
<feature type="compositionally biased region" description="Low complexity" evidence="1">
    <location>
        <begin position="38"/>
        <end position="57"/>
    </location>
</feature>
<feature type="transmembrane region" description="Helical" evidence="2">
    <location>
        <begin position="316"/>
        <end position="336"/>
    </location>
</feature>
<dbReference type="EMBL" id="BONK01000005">
    <property type="protein sequence ID" value="GIG21098.1"/>
    <property type="molecule type" value="Genomic_DNA"/>
</dbReference>
<keyword evidence="2" id="KW-0472">Membrane</keyword>
<comment type="caution">
    <text evidence="3">The sequence shown here is derived from an EMBL/GenBank/DDBJ whole genome shotgun (WGS) entry which is preliminary data.</text>
</comment>
<sequence>MKRGDPPEPPADVTAGPAPDAMPEATPDVTPDVMPDITPDAVQDAPPPAAAATVPSGVPGAATSEALVVTPLAIAGPGRSLRVTAAYADLQLVRNTVLEAGTSVTGSETVRSICTAELDAAKAALEKCDEKGPKRGRRDAHLEFAWTAIHRARALLPLIVDDDALDTQYLYAVERVGRMQPRNARLLAALGTAQSRKGATPQDERLHRQRLSFALSAAYASADREHQQLRLLRDRLVRVAAFTWLALAIVVLAGTLVPTLFPLCSGGDGAQVCPTGRGAPSAGDVATVVFLGMIGAGLTAVLAVSRARPSASPYRLMPALSLLRIPLGGIVAVLGIVVMQSEVIPGFQGVLDVQQIAVYAIVFGFAQEAVTRLLENRVRALQDYAAQGVSGKQAGSTAAAIAATRVQDEA</sequence>
<keyword evidence="4" id="KW-1185">Reference proteome</keyword>
<protein>
    <submittedName>
        <fullName evidence="3">Uncharacterized protein</fullName>
    </submittedName>
</protein>
<evidence type="ECO:0000256" key="1">
    <source>
        <dbReference type="SAM" id="MobiDB-lite"/>
    </source>
</evidence>
<feature type="transmembrane region" description="Helical" evidence="2">
    <location>
        <begin position="285"/>
        <end position="304"/>
    </location>
</feature>
<feature type="region of interest" description="Disordered" evidence="1">
    <location>
        <begin position="1"/>
        <end position="57"/>
    </location>
</feature>
<proteinExistence type="predicted"/>
<evidence type="ECO:0000313" key="3">
    <source>
        <dbReference type="EMBL" id="GIG21098.1"/>
    </source>
</evidence>
<dbReference type="Proteomes" id="UP000632740">
    <property type="component" value="Unassembled WGS sequence"/>
</dbReference>
<name>A0A919TZQ8_9CELL</name>
<evidence type="ECO:0000256" key="2">
    <source>
        <dbReference type="SAM" id="Phobius"/>
    </source>
</evidence>
<accession>A0A919TZQ8</accession>
<evidence type="ECO:0000313" key="4">
    <source>
        <dbReference type="Proteomes" id="UP000632740"/>
    </source>
</evidence>
<gene>
    <name evidence="3" type="ORF">Cch01nite_18220</name>
</gene>
<dbReference type="AlphaFoldDB" id="A0A919TZQ8"/>
<feature type="transmembrane region" description="Helical" evidence="2">
    <location>
        <begin position="236"/>
        <end position="257"/>
    </location>
</feature>